<comment type="caution">
    <text evidence="2">The sequence shown here is derived from an EMBL/GenBank/DDBJ whole genome shotgun (WGS) entry which is preliminary data.</text>
</comment>
<proteinExistence type="predicted"/>
<keyword evidence="3" id="KW-1185">Reference proteome</keyword>
<feature type="transmembrane region" description="Helical" evidence="1">
    <location>
        <begin position="108"/>
        <end position="125"/>
    </location>
</feature>
<accession>A0A3A1R7T8</accession>
<dbReference type="OrthoDB" id="2380880at2"/>
<organism evidence="2 3">
    <name type="scientific">Bacillus salacetis</name>
    <dbReference type="NCBI Taxonomy" id="2315464"/>
    <lineage>
        <taxon>Bacteria</taxon>
        <taxon>Bacillati</taxon>
        <taxon>Bacillota</taxon>
        <taxon>Bacilli</taxon>
        <taxon>Bacillales</taxon>
        <taxon>Bacillaceae</taxon>
        <taxon>Bacillus</taxon>
    </lineage>
</organism>
<dbReference type="RefSeq" id="WP_119545452.1">
    <property type="nucleotide sequence ID" value="NZ_QXIR01000003.1"/>
</dbReference>
<feature type="transmembrane region" description="Helical" evidence="1">
    <location>
        <begin position="131"/>
        <end position="152"/>
    </location>
</feature>
<gene>
    <name evidence="2" type="ORF">D3H55_03075</name>
</gene>
<sequence length="179" mass="20524">MDTKTQKRNIIIKEILFWKQNKMLPEQYCDYLLALYNQGENPDISDRERSKFPFMGFLTASLIFALIPFSLFVIYFTELSFVLQTAILAGFVVLLIFAGIYYSNKEMLLPLIYITAALVTLIYSVHITGVFFNGSTNITYAVLFMNCFAWLVSGVYLKYWYFTAAAILGGFILMVSIVI</sequence>
<keyword evidence="1" id="KW-0812">Transmembrane</keyword>
<keyword evidence="1" id="KW-0472">Membrane</keyword>
<dbReference type="EMBL" id="QXIR01000003">
    <property type="protein sequence ID" value="RIW37571.1"/>
    <property type="molecule type" value="Genomic_DNA"/>
</dbReference>
<evidence type="ECO:0000313" key="2">
    <source>
        <dbReference type="EMBL" id="RIW37571.1"/>
    </source>
</evidence>
<feature type="transmembrane region" description="Helical" evidence="1">
    <location>
        <begin position="159"/>
        <end position="178"/>
    </location>
</feature>
<feature type="transmembrane region" description="Helical" evidence="1">
    <location>
        <begin position="81"/>
        <end position="101"/>
    </location>
</feature>
<keyword evidence="1" id="KW-1133">Transmembrane helix</keyword>
<name>A0A3A1R7T8_9BACI</name>
<evidence type="ECO:0000313" key="3">
    <source>
        <dbReference type="Proteomes" id="UP000265801"/>
    </source>
</evidence>
<dbReference type="AlphaFoldDB" id="A0A3A1R7T8"/>
<evidence type="ECO:0000256" key="1">
    <source>
        <dbReference type="SAM" id="Phobius"/>
    </source>
</evidence>
<reference evidence="2 3" key="1">
    <citation type="submission" date="2018-09" db="EMBL/GenBank/DDBJ databases">
        <title>Bacillus saliacetes sp. nov., isolated from Thai shrimp paste (Ka-pi).</title>
        <authorList>
            <person name="Daroonpunt R."/>
            <person name="Tanasupawat S."/>
            <person name="Yiamsombut S."/>
        </authorList>
    </citation>
    <scope>NUCLEOTIDE SEQUENCE [LARGE SCALE GENOMIC DNA]</scope>
    <source>
        <strain evidence="2 3">SKP7-4</strain>
    </source>
</reference>
<feature type="transmembrane region" description="Helical" evidence="1">
    <location>
        <begin position="54"/>
        <end position="75"/>
    </location>
</feature>
<dbReference type="Proteomes" id="UP000265801">
    <property type="component" value="Unassembled WGS sequence"/>
</dbReference>
<protein>
    <submittedName>
        <fullName evidence="2">Uncharacterized protein</fullName>
    </submittedName>
</protein>